<accession>M7XVV2</accession>
<dbReference type="PANTHER" id="PTHR43047">
    <property type="entry name" value="TWO-COMPONENT HISTIDINE PROTEIN KINASE"/>
    <property type="match status" value="1"/>
</dbReference>
<dbReference type="InterPro" id="IPR003661">
    <property type="entry name" value="HisK_dim/P_dom"/>
</dbReference>
<feature type="transmembrane region" description="Helical" evidence="7">
    <location>
        <begin position="207"/>
        <end position="224"/>
    </location>
</feature>
<dbReference type="InterPro" id="IPR003594">
    <property type="entry name" value="HATPase_dom"/>
</dbReference>
<proteinExistence type="predicted"/>
<feature type="domain" description="Histidine kinase" evidence="8">
    <location>
        <begin position="415"/>
        <end position="636"/>
    </location>
</feature>
<dbReference type="Pfam" id="PF07696">
    <property type="entry name" value="7TMR-DISMED2"/>
    <property type="match status" value="1"/>
</dbReference>
<dbReference type="PRINTS" id="PR00344">
    <property type="entry name" value="BCTRLSENSOR"/>
</dbReference>
<dbReference type="STRING" id="1239962.C943_00980"/>
<keyword evidence="11" id="KW-1185">Reference proteome</keyword>
<evidence type="ECO:0000256" key="3">
    <source>
        <dbReference type="ARBA" id="ARBA00022553"/>
    </source>
</evidence>
<keyword evidence="7" id="KW-0472">Membrane</keyword>
<evidence type="ECO:0000313" key="11">
    <source>
        <dbReference type="Proteomes" id="UP000010953"/>
    </source>
</evidence>
<evidence type="ECO:0000259" key="9">
    <source>
        <dbReference type="PROSITE" id="PS50110"/>
    </source>
</evidence>
<dbReference type="InterPro" id="IPR036890">
    <property type="entry name" value="HATPase_C_sf"/>
</dbReference>
<dbReference type="EMBL" id="AMZY02000012">
    <property type="protein sequence ID" value="EMS32627.1"/>
    <property type="molecule type" value="Genomic_DNA"/>
</dbReference>
<name>M7XVV2_9BACT</name>
<evidence type="ECO:0000256" key="6">
    <source>
        <dbReference type="PROSITE-ProRule" id="PRU00169"/>
    </source>
</evidence>
<evidence type="ECO:0000256" key="7">
    <source>
        <dbReference type="SAM" id="Phobius"/>
    </source>
</evidence>
<dbReference type="SMART" id="SM00448">
    <property type="entry name" value="REC"/>
    <property type="match status" value="1"/>
</dbReference>
<dbReference type="FunFam" id="3.30.565.10:FF:000010">
    <property type="entry name" value="Sensor histidine kinase RcsC"/>
    <property type="match status" value="1"/>
</dbReference>
<evidence type="ECO:0000313" key="10">
    <source>
        <dbReference type="EMBL" id="EMS32627.1"/>
    </source>
</evidence>
<dbReference type="Pfam" id="PF07695">
    <property type="entry name" value="7TMR-DISM_7TM"/>
    <property type="match status" value="1"/>
</dbReference>
<dbReference type="eggNOG" id="COG2205">
    <property type="taxonomic scope" value="Bacteria"/>
</dbReference>
<keyword evidence="7" id="KW-0812">Transmembrane</keyword>
<evidence type="ECO:0000256" key="1">
    <source>
        <dbReference type="ARBA" id="ARBA00000085"/>
    </source>
</evidence>
<feature type="domain" description="Response regulatory" evidence="9">
    <location>
        <begin position="657"/>
        <end position="777"/>
    </location>
</feature>
<feature type="modified residue" description="4-aspartylphosphate" evidence="6">
    <location>
        <position position="707"/>
    </location>
</feature>
<reference evidence="10" key="1">
    <citation type="submission" date="2013-01" db="EMBL/GenBank/DDBJ databases">
        <title>Genome assembly of Mariniradius saccharolyticus AK6.</title>
        <authorList>
            <person name="Vaidya B."/>
            <person name="Khatri I."/>
            <person name="Tanuku N.R.S."/>
            <person name="Subramanian S."/>
            <person name="Pinnaka A."/>
        </authorList>
    </citation>
    <scope>NUCLEOTIDE SEQUENCE [LARGE SCALE GENOMIC DNA]</scope>
    <source>
        <strain evidence="10">AK6</strain>
    </source>
</reference>
<gene>
    <name evidence="10" type="ORF">C943_00980</name>
</gene>
<dbReference type="PANTHER" id="PTHR43047:SF64">
    <property type="entry name" value="HISTIDINE KINASE CONTAINING CHEY-HOMOLOGOUS RECEIVER DOMAIN AND PAS DOMAIN-RELATED"/>
    <property type="match status" value="1"/>
</dbReference>
<feature type="transmembrane region" description="Helical" evidence="7">
    <location>
        <begin position="331"/>
        <end position="349"/>
    </location>
</feature>
<dbReference type="EC" id="2.7.13.3" evidence="2"/>
<dbReference type="Pfam" id="PF00512">
    <property type="entry name" value="HisKA"/>
    <property type="match status" value="1"/>
</dbReference>
<dbReference type="InterPro" id="IPR011006">
    <property type="entry name" value="CheY-like_superfamily"/>
</dbReference>
<keyword evidence="5" id="KW-0418">Kinase</keyword>
<feature type="transmembrane region" description="Helical" evidence="7">
    <location>
        <begin position="276"/>
        <end position="293"/>
    </location>
</feature>
<evidence type="ECO:0000256" key="5">
    <source>
        <dbReference type="ARBA" id="ARBA00022777"/>
    </source>
</evidence>
<dbReference type="AlphaFoldDB" id="M7XVV2"/>
<dbReference type="Pfam" id="PF00072">
    <property type="entry name" value="Response_reg"/>
    <property type="match status" value="1"/>
</dbReference>
<evidence type="ECO:0000256" key="2">
    <source>
        <dbReference type="ARBA" id="ARBA00012438"/>
    </source>
</evidence>
<keyword evidence="7" id="KW-1133">Transmembrane helix</keyword>
<protein>
    <recommendedName>
        <fullName evidence="2">histidine kinase</fullName>
        <ecNumber evidence="2">2.7.13.3</ecNumber>
    </recommendedName>
</protein>
<dbReference type="SUPFAM" id="SSF47384">
    <property type="entry name" value="Homodimeric domain of signal transducing histidine kinase"/>
    <property type="match status" value="1"/>
</dbReference>
<dbReference type="SMART" id="SM00388">
    <property type="entry name" value="HisKA"/>
    <property type="match status" value="1"/>
</dbReference>
<evidence type="ECO:0000259" key="8">
    <source>
        <dbReference type="PROSITE" id="PS50109"/>
    </source>
</evidence>
<dbReference type="CDD" id="cd17546">
    <property type="entry name" value="REC_hyHK_CKI1_RcsC-like"/>
    <property type="match status" value="1"/>
</dbReference>
<comment type="catalytic activity">
    <reaction evidence="1">
        <text>ATP + protein L-histidine = ADP + protein N-phospho-L-histidine.</text>
        <dbReference type="EC" id="2.7.13.3"/>
    </reaction>
</comment>
<dbReference type="GO" id="GO:0000155">
    <property type="term" value="F:phosphorelay sensor kinase activity"/>
    <property type="evidence" value="ECO:0007669"/>
    <property type="project" value="InterPro"/>
</dbReference>
<dbReference type="Pfam" id="PF02518">
    <property type="entry name" value="HATPase_c"/>
    <property type="match status" value="1"/>
</dbReference>
<comment type="caution">
    <text evidence="10">The sequence shown here is derived from an EMBL/GenBank/DDBJ whole genome shotgun (WGS) entry which is preliminary data.</text>
</comment>
<dbReference type="PROSITE" id="PS50109">
    <property type="entry name" value="HIS_KIN"/>
    <property type="match status" value="1"/>
</dbReference>
<dbReference type="Gene3D" id="3.40.50.2300">
    <property type="match status" value="1"/>
</dbReference>
<dbReference type="SUPFAM" id="SSF55874">
    <property type="entry name" value="ATPase domain of HSP90 chaperone/DNA topoisomerase II/histidine kinase"/>
    <property type="match status" value="1"/>
</dbReference>
<dbReference type="InterPro" id="IPR011622">
    <property type="entry name" value="7TMR_DISM_rcpt_extracell_dom2"/>
</dbReference>
<dbReference type="SUPFAM" id="SSF52172">
    <property type="entry name" value="CheY-like"/>
    <property type="match status" value="1"/>
</dbReference>
<dbReference type="InParanoid" id="M7XVV2"/>
<dbReference type="InterPro" id="IPR004358">
    <property type="entry name" value="Sig_transdc_His_kin-like_C"/>
</dbReference>
<dbReference type="Gene3D" id="3.30.565.10">
    <property type="entry name" value="Histidine kinase-like ATPase, C-terminal domain"/>
    <property type="match status" value="1"/>
</dbReference>
<dbReference type="CDD" id="cd00082">
    <property type="entry name" value="HisKA"/>
    <property type="match status" value="1"/>
</dbReference>
<keyword evidence="3 6" id="KW-0597">Phosphoprotein</keyword>
<feature type="transmembrane region" description="Helical" evidence="7">
    <location>
        <begin position="299"/>
        <end position="324"/>
    </location>
</feature>
<dbReference type="PROSITE" id="PS50110">
    <property type="entry name" value="RESPONSE_REGULATORY"/>
    <property type="match status" value="1"/>
</dbReference>
<dbReference type="SMART" id="SM00387">
    <property type="entry name" value="HATPase_c"/>
    <property type="match status" value="1"/>
</dbReference>
<feature type="transmembrane region" description="Helical" evidence="7">
    <location>
        <begin position="236"/>
        <end position="255"/>
    </location>
</feature>
<dbReference type="InterPro" id="IPR005467">
    <property type="entry name" value="His_kinase_dom"/>
</dbReference>
<evidence type="ECO:0000256" key="4">
    <source>
        <dbReference type="ARBA" id="ARBA00022679"/>
    </source>
</evidence>
<dbReference type="InterPro" id="IPR011623">
    <property type="entry name" value="7TMR_DISM_rcpt_extracell_dom1"/>
</dbReference>
<organism evidence="10 11">
    <name type="scientific">Mariniradius saccharolyticus AK6</name>
    <dbReference type="NCBI Taxonomy" id="1239962"/>
    <lineage>
        <taxon>Bacteria</taxon>
        <taxon>Pseudomonadati</taxon>
        <taxon>Bacteroidota</taxon>
        <taxon>Cytophagia</taxon>
        <taxon>Cytophagales</taxon>
        <taxon>Cyclobacteriaceae</taxon>
        <taxon>Mariniradius</taxon>
    </lineage>
</organism>
<feature type="transmembrane region" description="Helical" evidence="7">
    <location>
        <begin position="179"/>
        <end position="200"/>
    </location>
</feature>
<dbReference type="InterPro" id="IPR036097">
    <property type="entry name" value="HisK_dim/P_sf"/>
</dbReference>
<sequence length="788" mass="88688">MTFLLSMLFCISSAQEFFSDFENLPQSIFSQAMLVDMGEERISFDELLKRESTLTFSPLGNPNTNLGFTDHQYWVKFSLSNPGKKPQRIFLETGRPITDVVELYQVNESGMEFRQNSGDLVPFDAHPFRHRKIIFPIELEAGKSYTFYIKYESDGEVINLPLNLFDAEAMVEQSYFDQLIFGAFYGILLLAGVIYLFFYFGIREKSFLLYSAYVLSIILLHLSLDGYFFQYFTPDGGWFSQQAVLIFATLSAMAFGRYGQIYLDVKSYSPGLHKSFNGLMLILIGLLVLVLVVPAGQKFYYPSVNLLGILVLFHVISALVMGYIRSKKPDIFFSLGIACFFLGFTVFILNNFSVLPNNFITEFSSKLGTGLEVMFLSLSMSNRIRLLKSEKEKMQAIALQQSEESNQIKSFFLSNISHELRTPLNAIIGLSKTIKDNIPDPAIKGNLEVIEYSSLGLLNAIDDILDYSKIEKKELKLEYKPFDLHRVVKEVHSMTEKQASDKGLKFVFEEIMQMPNFVIGDRTRTRQILLNVLSNAIKFTHEGQVKLAIKTEAIGENRSKIVFTIADTGVGIQAEKLDRIFESFIQEQIDDKRKFGGFGLGLCIVKALVDQYGGKLNLDSTPGLGTNVSIVLELDQPEPKPQPELPKAAAFELAQKHLLVVEDNPVNQLVMKSILKKWKNTSFDVAFNGLEALDKLKAGKFDLILMDLQMPEMDGYEATEAIRKGACGSAYQSIPIIAVTADATEKAKSRVFEVGMDDYTTKPIDAEILYSKVKNALVLQAVELNGII</sequence>
<dbReference type="eggNOG" id="COG0784">
    <property type="taxonomic scope" value="Bacteria"/>
</dbReference>
<dbReference type="Proteomes" id="UP000010953">
    <property type="component" value="Unassembled WGS sequence"/>
</dbReference>
<dbReference type="Gene3D" id="1.10.287.130">
    <property type="match status" value="1"/>
</dbReference>
<keyword evidence="4" id="KW-0808">Transferase</keyword>
<dbReference type="CDD" id="cd16922">
    <property type="entry name" value="HATPase_EvgS-ArcB-TorS-like"/>
    <property type="match status" value="1"/>
</dbReference>
<dbReference type="Gene3D" id="2.60.40.2380">
    <property type="match status" value="1"/>
</dbReference>
<dbReference type="InterPro" id="IPR001789">
    <property type="entry name" value="Sig_transdc_resp-reg_receiver"/>
</dbReference>